<keyword evidence="2" id="KW-1185">Reference proteome</keyword>
<reference evidence="1 2" key="1">
    <citation type="submission" date="2016-07" db="EMBL/GenBank/DDBJ databases">
        <title>Pervasive Adenine N6-methylation of Active Genes in Fungi.</title>
        <authorList>
            <consortium name="DOE Joint Genome Institute"/>
            <person name="Mondo S.J."/>
            <person name="Dannebaum R.O."/>
            <person name="Kuo R.C."/>
            <person name="Labutti K."/>
            <person name="Haridas S."/>
            <person name="Kuo A."/>
            <person name="Salamov A."/>
            <person name="Ahrendt S.R."/>
            <person name="Lipzen A."/>
            <person name="Sullivan W."/>
            <person name="Andreopoulos W.B."/>
            <person name="Clum A."/>
            <person name="Lindquist E."/>
            <person name="Daum C."/>
            <person name="Ramamoorthy G.K."/>
            <person name="Gryganskyi A."/>
            <person name="Culley D."/>
            <person name="Magnuson J.K."/>
            <person name="James T.Y."/>
            <person name="O'Malley M.A."/>
            <person name="Stajich J.E."/>
            <person name="Spatafora J.W."/>
            <person name="Visel A."/>
            <person name="Grigoriev I.V."/>
        </authorList>
    </citation>
    <scope>NUCLEOTIDE SEQUENCE [LARGE SCALE GENOMIC DNA]</scope>
    <source>
        <strain evidence="1 2">JEL800</strain>
    </source>
</reference>
<gene>
    <name evidence="1" type="ORF">BCR33DRAFT_533170</name>
</gene>
<dbReference type="AlphaFoldDB" id="A0A1Y2BD09"/>
<name>A0A1Y2BD09_9FUNG</name>
<dbReference type="EMBL" id="MCGO01000070">
    <property type="protein sequence ID" value="ORY32719.1"/>
    <property type="molecule type" value="Genomic_DNA"/>
</dbReference>
<accession>A0A1Y2BD09</accession>
<dbReference type="Proteomes" id="UP000193642">
    <property type="component" value="Unassembled WGS sequence"/>
</dbReference>
<dbReference type="STRING" id="329046.A0A1Y2BD09"/>
<organism evidence="1 2">
    <name type="scientific">Rhizoclosmatium globosum</name>
    <dbReference type="NCBI Taxonomy" id="329046"/>
    <lineage>
        <taxon>Eukaryota</taxon>
        <taxon>Fungi</taxon>
        <taxon>Fungi incertae sedis</taxon>
        <taxon>Chytridiomycota</taxon>
        <taxon>Chytridiomycota incertae sedis</taxon>
        <taxon>Chytridiomycetes</taxon>
        <taxon>Chytridiales</taxon>
        <taxon>Chytriomycetaceae</taxon>
        <taxon>Rhizoclosmatium</taxon>
    </lineage>
</organism>
<comment type="caution">
    <text evidence="1">The sequence shown here is derived from an EMBL/GenBank/DDBJ whole genome shotgun (WGS) entry which is preliminary data.</text>
</comment>
<evidence type="ECO:0000313" key="1">
    <source>
        <dbReference type="EMBL" id="ORY32719.1"/>
    </source>
</evidence>
<protein>
    <submittedName>
        <fullName evidence="1">Uncharacterized protein</fullName>
    </submittedName>
</protein>
<proteinExistence type="predicted"/>
<dbReference type="OrthoDB" id="543916at2759"/>
<sequence length="399" mass="46116">MAFPVKWTKEVVVRLRSRLRLLLLATLLLSTVILWSQRNILVKDDAPIQILESATFNKSVLHPRTHRVTYYSRHTATLYNFEYISRGLNLTLHYISPTFLTRHPSEMTAKRALEIVRSGYVHSICSSTDIIVFADTAVDARPFLTALANDIPCSAKVVMELTNRVDWGVPADDLEEYWSLLGKIQTKVTWIANNPYDAKYIQKRIPASVKVIRSSGVSRVPKQTIPSNETTFAVTNARNWTRIYKEMSHTGIPSLAKKYYGGPETLTQHLGYIDFPYQVSTMKLYENLRAGVTLYVPSKKFFRNLVESKTIGFCCWDQFRNAETGKVDSDWHMNVEYYRPEFRRFVVYFGSLVELKELLEKARSENQMNQARVQIRKEGMETMEKIGRESFKEWGLVLN</sequence>
<evidence type="ECO:0000313" key="2">
    <source>
        <dbReference type="Proteomes" id="UP000193642"/>
    </source>
</evidence>